<accession>C5Y9P3</accession>
<dbReference type="OMA" id="MAIRETM"/>
<gene>
    <name evidence="1" type="ORF">SORBI_3006G101100</name>
</gene>
<proteinExistence type="predicted"/>
<dbReference type="OrthoDB" id="686755at2759"/>
<evidence type="ECO:0000313" key="2">
    <source>
        <dbReference type="Proteomes" id="UP000000768"/>
    </source>
</evidence>
<protein>
    <submittedName>
        <fullName evidence="1">Uncharacterized protein</fullName>
    </submittedName>
</protein>
<sequence length="86" mass="9029">MALDARSLLPVVSVVVVPALELEVCSGMMPRTRNGGGVPSATTTGAAEVSVVDVPALWSDEGRMKRELVAWAKAVASMAIRETMKC</sequence>
<dbReference type="eggNOG" id="ENOG502R3TA">
    <property type="taxonomic scope" value="Eukaryota"/>
</dbReference>
<dbReference type="InParanoid" id="C5Y9P3"/>
<evidence type="ECO:0000313" key="1">
    <source>
        <dbReference type="EMBL" id="EES10915.1"/>
    </source>
</evidence>
<dbReference type="HOGENOM" id="CLU_168689_0_0_1"/>
<dbReference type="Proteomes" id="UP000000768">
    <property type="component" value="Chromosome 6"/>
</dbReference>
<dbReference type="FunCoup" id="C5Y9P3">
    <property type="interactions" value="792"/>
</dbReference>
<dbReference type="EMBL" id="CM000765">
    <property type="protein sequence ID" value="EES10915.1"/>
    <property type="molecule type" value="Genomic_DNA"/>
</dbReference>
<dbReference type="KEGG" id="sbi:8073403"/>
<dbReference type="Gramene" id="EES10915">
    <property type="protein sequence ID" value="EES10915"/>
    <property type="gene ID" value="SORBI_3006G101100"/>
</dbReference>
<organism evidence="1 2">
    <name type="scientific">Sorghum bicolor</name>
    <name type="common">Sorghum</name>
    <name type="synonym">Sorghum vulgare</name>
    <dbReference type="NCBI Taxonomy" id="4558"/>
    <lineage>
        <taxon>Eukaryota</taxon>
        <taxon>Viridiplantae</taxon>
        <taxon>Streptophyta</taxon>
        <taxon>Embryophyta</taxon>
        <taxon>Tracheophyta</taxon>
        <taxon>Spermatophyta</taxon>
        <taxon>Magnoliopsida</taxon>
        <taxon>Liliopsida</taxon>
        <taxon>Poales</taxon>
        <taxon>Poaceae</taxon>
        <taxon>PACMAD clade</taxon>
        <taxon>Panicoideae</taxon>
        <taxon>Andropogonodae</taxon>
        <taxon>Andropogoneae</taxon>
        <taxon>Sorghinae</taxon>
        <taxon>Sorghum</taxon>
    </lineage>
</organism>
<reference evidence="2" key="2">
    <citation type="journal article" date="2018" name="Plant J.">
        <title>The Sorghum bicolor reference genome: improved assembly, gene annotations, a transcriptome atlas, and signatures of genome organization.</title>
        <authorList>
            <person name="McCormick R.F."/>
            <person name="Truong S.K."/>
            <person name="Sreedasyam A."/>
            <person name="Jenkins J."/>
            <person name="Shu S."/>
            <person name="Sims D."/>
            <person name="Kennedy M."/>
            <person name="Amirebrahimi M."/>
            <person name="Weers B.D."/>
            <person name="McKinley B."/>
            <person name="Mattison A."/>
            <person name="Morishige D.T."/>
            <person name="Grimwood J."/>
            <person name="Schmutz J."/>
            <person name="Mullet J.E."/>
        </authorList>
    </citation>
    <scope>NUCLEOTIDE SEQUENCE [LARGE SCALE GENOMIC DNA]</scope>
    <source>
        <strain evidence="2">cv. BTx623</strain>
    </source>
</reference>
<keyword evidence="2" id="KW-1185">Reference proteome</keyword>
<name>C5Y9P3_SORBI</name>
<dbReference type="AlphaFoldDB" id="C5Y9P3"/>
<reference evidence="1 2" key="1">
    <citation type="journal article" date="2009" name="Nature">
        <title>The Sorghum bicolor genome and the diversification of grasses.</title>
        <authorList>
            <person name="Paterson A.H."/>
            <person name="Bowers J.E."/>
            <person name="Bruggmann R."/>
            <person name="Dubchak I."/>
            <person name="Grimwood J."/>
            <person name="Gundlach H."/>
            <person name="Haberer G."/>
            <person name="Hellsten U."/>
            <person name="Mitros T."/>
            <person name="Poliakov A."/>
            <person name="Schmutz J."/>
            <person name="Spannagl M."/>
            <person name="Tang H."/>
            <person name="Wang X."/>
            <person name="Wicker T."/>
            <person name="Bharti A.K."/>
            <person name="Chapman J."/>
            <person name="Feltus F.A."/>
            <person name="Gowik U."/>
            <person name="Grigoriev I.V."/>
            <person name="Lyons E."/>
            <person name="Maher C.A."/>
            <person name="Martis M."/>
            <person name="Narechania A."/>
            <person name="Otillar R.P."/>
            <person name="Penning B.W."/>
            <person name="Salamov A.A."/>
            <person name="Wang Y."/>
            <person name="Zhang L."/>
            <person name="Carpita N.C."/>
            <person name="Freeling M."/>
            <person name="Gingle A.R."/>
            <person name="Hash C.T."/>
            <person name="Keller B."/>
            <person name="Klein P."/>
            <person name="Kresovich S."/>
            <person name="McCann M.C."/>
            <person name="Ming R."/>
            <person name="Peterson D.G."/>
            <person name="Mehboob-ur-Rahman"/>
            <person name="Ware D."/>
            <person name="Westhoff P."/>
            <person name="Mayer K.F."/>
            <person name="Messing J."/>
            <person name="Rokhsar D.S."/>
        </authorList>
    </citation>
    <scope>NUCLEOTIDE SEQUENCE [LARGE SCALE GENOMIC DNA]</scope>
    <source>
        <strain evidence="2">cv. BTx623</strain>
    </source>
</reference>